<dbReference type="AlphaFoldDB" id="A0A0L9TGV4"/>
<dbReference type="EMBL" id="KQ258521">
    <property type="protein sequence ID" value="KOM29721.1"/>
    <property type="molecule type" value="Genomic_DNA"/>
</dbReference>
<evidence type="ECO:0000256" key="1">
    <source>
        <dbReference type="SAM" id="MobiDB-lite"/>
    </source>
</evidence>
<feature type="region of interest" description="Disordered" evidence="1">
    <location>
        <begin position="101"/>
        <end position="134"/>
    </location>
</feature>
<proteinExistence type="predicted"/>
<feature type="region of interest" description="Disordered" evidence="1">
    <location>
        <begin position="1"/>
        <end position="20"/>
    </location>
</feature>
<dbReference type="Proteomes" id="UP000053144">
    <property type="component" value="Unassembled WGS sequence"/>
</dbReference>
<evidence type="ECO:0000313" key="2">
    <source>
        <dbReference type="EMBL" id="KOM29721.1"/>
    </source>
</evidence>
<sequence>MKGCTSSKEESSRPEAFRSSREKALRILSHLGNIRYYGTGFKKELEKGGTTTHGSKVSSKEEGAHVEVKLTACTTAALEPTVARHAPASTKVNLVKEVKKERDEIRKDTKKCKRRSRKYRSGAHGRTAEGQNGR</sequence>
<evidence type="ECO:0000313" key="3">
    <source>
        <dbReference type="Proteomes" id="UP000053144"/>
    </source>
</evidence>
<gene>
    <name evidence="2" type="ORF">LR48_Vigan748s000100</name>
</gene>
<accession>A0A0L9TGV4</accession>
<name>A0A0L9TGV4_PHAAN</name>
<feature type="region of interest" description="Disordered" evidence="1">
    <location>
        <begin position="44"/>
        <end position="64"/>
    </location>
</feature>
<protein>
    <submittedName>
        <fullName evidence="2">Uncharacterized protein</fullName>
    </submittedName>
</protein>
<organism evidence="2 3">
    <name type="scientific">Phaseolus angularis</name>
    <name type="common">Azuki bean</name>
    <name type="synonym">Vigna angularis</name>
    <dbReference type="NCBI Taxonomy" id="3914"/>
    <lineage>
        <taxon>Eukaryota</taxon>
        <taxon>Viridiplantae</taxon>
        <taxon>Streptophyta</taxon>
        <taxon>Embryophyta</taxon>
        <taxon>Tracheophyta</taxon>
        <taxon>Spermatophyta</taxon>
        <taxon>Magnoliopsida</taxon>
        <taxon>eudicotyledons</taxon>
        <taxon>Gunneridae</taxon>
        <taxon>Pentapetalae</taxon>
        <taxon>rosids</taxon>
        <taxon>fabids</taxon>
        <taxon>Fabales</taxon>
        <taxon>Fabaceae</taxon>
        <taxon>Papilionoideae</taxon>
        <taxon>50 kb inversion clade</taxon>
        <taxon>NPAAA clade</taxon>
        <taxon>indigoferoid/millettioid clade</taxon>
        <taxon>Phaseoleae</taxon>
        <taxon>Vigna</taxon>
    </lineage>
</organism>
<feature type="compositionally biased region" description="Basic residues" evidence="1">
    <location>
        <begin position="108"/>
        <end position="123"/>
    </location>
</feature>
<reference evidence="3" key="1">
    <citation type="journal article" date="2015" name="Proc. Natl. Acad. Sci. U.S.A.">
        <title>Genome sequencing of adzuki bean (Vigna angularis) provides insight into high starch and low fat accumulation and domestication.</title>
        <authorList>
            <person name="Yang K."/>
            <person name="Tian Z."/>
            <person name="Chen C."/>
            <person name="Luo L."/>
            <person name="Zhao B."/>
            <person name="Wang Z."/>
            <person name="Yu L."/>
            <person name="Li Y."/>
            <person name="Sun Y."/>
            <person name="Li W."/>
            <person name="Chen Y."/>
            <person name="Li Y."/>
            <person name="Zhang Y."/>
            <person name="Ai D."/>
            <person name="Zhao J."/>
            <person name="Shang C."/>
            <person name="Ma Y."/>
            <person name="Wu B."/>
            <person name="Wang M."/>
            <person name="Gao L."/>
            <person name="Sun D."/>
            <person name="Zhang P."/>
            <person name="Guo F."/>
            <person name="Wang W."/>
            <person name="Li Y."/>
            <person name="Wang J."/>
            <person name="Varshney R.K."/>
            <person name="Wang J."/>
            <person name="Ling H.Q."/>
            <person name="Wan P."/>
        </authorList>
    </citation>
    <scope>NUCLEOTIDE SEQUENCE</scope>
    <source>
        <strain evidence="3">cv. Jingnong 6</strain>
    </source>
</reference>
<feature type="compositionally biased region" description="Basic and acidic residues" evidence="1">
    <location>
        <begin position="7"/>
        <end position="20"/>
    </location>
</feature>
<dbReference type="Gramene" id="KOM29721">
    <property type="protein sequence ID" value="KOM29721"/>
    <property type="gene ID" value="LR48_Vigan748s000100"/>
</dbReference>